<evidence type="ECO:0000256" key="4">
    <source>
        <dbReference type="PROSITE-ProRule" id="PRU00335"/>
    </source>
</evidence>
<dbReference type="Pfam" id="PF16859">
    <property type="entry name" value="TetR_C_11"/>
    <property type="match status" value="1"/>
</dbReference>
<dbReference type="GO" id="GO:0000976">
    <property type="term" value="F:transcription cis-regulatory region binding"/>
    <property type="evidence" value="ECO:0007669"/>
    <property type="project" value="TreeGrafter"/>
</dbReference>
<comment type="caution">
    <text evidence="7">The sequence shown here is derived from an EMBL/GenBank/DDBJ whole genome shotgun (WGS) entry which is preliminary data.</text>
</comment>
<dbReference type="InterPro" id="IPR001647">
    <property type="entry name" value="HTH_TetR"/>
</dbReference>
<dbReference type="Pfam" id="PF00440">
    <property type="entry name" value="TetR_N"/>
    <property type="match status" value="1"/>
</dbReference>
<dbReference type="SUPFAM" id="SSF48498">
    <property type="entry name" value="Tetracyclin repressor-like, C-terminal domain"/>
    <property type="match status" value="1"/>
</dbReference>
<evidence type="ECO:0000256" key="3">
    <source>
        <dbReference type="ARBA" id="ARBA00023163"/>
    </source>
</evidence>
<dbReference type="SUPFAM" id="SSF46689">
    <property type="entry name" value="Homeodomain-like"/>
    <property type="match status" value="1"/>
</dbReference>
<dbReference type="InterPro" id="IPR050109">
    <property type="entry name" value="HTH-type_TetR-like_transc_reg"/>
</dbReference>
<dbReference type="InterPro" id="IPR009057">
    <property type="entry name" value="Homeodomain-like_sf"/>
</dbReference>
<proteinExistence type="predicted"/>
<keyword evidence="3" id="KW-0804">Transcription</keyword>
<dbReference type="Gene3D" id="1.10.10.60">
    <property type="entry name" value="Homeodomain-like"/>
    <property type="match status" value="1"/>
</dbReference>
<sequence>MSDTTTQSTPRPPGRPRSARADESIIDAVLDFLAEGTTVEALSMEAVASRAGVGKATVYRRWPHKEALLLDALSTLKQPLQVPPGLSVRSDLVILMEQSWDARDSRAGRIMPCLIPELQRNGPLRTQFIALIDARRDVVRDVLRRGIVTGELRSDIDVELALILLSGPMFLTLIGNAPNVEPDGLAERVVDAVLRGIAT</sequence>
<keyword evidence="8" id="KW-1185">Reference proteome</keyword>
<dbReference type="Proteomes" id="UP000622552">
    <property type="component" value="Unassembled WGS sequence"/>
</dbReference>
<evidence type="ECO:0000313" key="7">
    <source>
        <dbReference type="EMBL" id="MBG6140055.1"/>
    </source>
</evidence>
<dbReference type="AlphaFoldDB" id="A0A8J7KJ55"/>
<dbReference type="PROSITE" id="PS50977">
    <property type="entry name" value="HTH_TETR_2"/>
    <property type="match status" value="1"/>
</dbReference>
<keyword evidence="2 4" id="KW-0238">DNA-binding</keyword>
<protein>
    <submittedName>
        <fullName evidence="7">AcrR family transcriptional regulator</fullName>
    </submittedName>
</protein>
<reference evidence="7" key="1">
    <citation type="submission" date="2020-11" db="EMBL/GenBank/DDBJ databases">
        <title>Sequencing the genomes of 1000 actinobacteria strains.</title>
        <authorList>
            <person name="Klenk H.-P."/>
        </authorList>
    </citation>
    <scope>NUCLEOTIDE SEQUENCE</scope>
    <source>
        <strain evidence="7">DSM 45356</strain>
    </source>
</reference>
<dbReference type="GO" id="GO:0003700">
    <property type="term" value="F:DNA-binding transcription factor activity"/>
    <property type="evidence" value="ECO:0007669"/>
    <property type="project" value="TreeGrafter"/>
</dbReference>
<dbReference type="InterPro" id="IPR036271">
    <property type="entry name" value="Tet_transcr_reg_TetR-rel_C_sf"/>
</dbReference>
<dbReference type="EMBL" id="JADOUF010000001">
    <property type="protein sequence ID" value="MBG6140055.1"/>
    <property type="molecule type" value="Genomic_DNA"/>
</dbReference>
<accession>A0A8J7KJ55</accession>
<evidence type="ECO:0000256" key="2">
    <source>
        <dbReference type="ARBA" id="ARBA00023125"/>
    </source>
</evidence>
<evidence type="ECO:0000256" key="1">
    <source>
        <dbReference type="ARBA" id="ARBA00023015"/>
    </source>
</evidence>
<dbReference type="RefSeq" id="WP_197006638.1">
    <property type="nucleotide sequence ID" value="NZ_BONS01000006.1"/>
</dbReference>
<feature type="DNA-binding region" description="H-T-H motif" evidence="4">
    <location>
        <begin position="43"/>
        <end position="62"/>
    </location>
</feature>
<dbReference type="PANTHER" id="PTHR30055">
    <property type="entry name" value="HTH-TYPE TRANSCRIPTIONAL REGULATOR RUTR"/>
    <property type="match status" value="1"/>
</dbReference>
<feature type="region of interest" description="Disordered" evidence="5">
    <location>
        <begin position="1"/>
        <end position="20"/>
    </location>
</feature>
<dbReference type="PANTHER" id="PTHR30055:SF148">
    <property type="entry name" value="TETR-FAMILY TRANSCRIPTIONAL REGULATOR"/>
    <property type="match status" value="1"/>
</dbReference>
<keyword evidence="1" id="KW-0805">Transcription regulation</keyword>
<feature type="domain" description="HTH tetR-type" evidence="6">
    <location>
        <begin position="19"/>
        <end position="80"/>
    </location>
</feature>
<dbReference type="Gene3D" id="1.10.357.10">
    <property type="entry name" value="Tetracycline Repressor, domain 2"/>
    <property type="match status" value="1"/>
</dbReference>
<dbReference type="InterPro" id="IPR011075">
    <property type="entry name" value="TetR_C"/>
</dbReference>
<evidence type="ECO:0000256" key="5">
    <source>
        <dbReference type="SAM" id="MobiDB-lite"/>
    </source>
</evidence>
<evidence type="ECO:0000259" key="6">
    <source>
        <dbReference type="PROSITE" id="PS50977"/>
    </source>
</evidence>
<name>A0A8J7KJ55_9ACTN</name>
<evidence type="ECO:0000313" key="8">
    <source>
        <dbReference type="Proteomes" id="UP000622552"/>
    </source>
</evidence>
<organism evidence="7 8">
    <name type="scientific">Longispora fulva</name>
    <dbReference type="NCBI Taxonomy" id="619741"/>
    <lineage>
        <taxon>Bacteria</taxon>
        <taxon>Bacillati</taxon>
        <taxon>Actinomycetota</taxon>
        <taxon>Actinomycetes</taxon>
        <taxon>Micromonosporales</taxon>
        <taxon>Micromonosporaceae</taxon>
        <taxon>Longispora</taxon>
    </lineage>
</organism>
<gene>
    <name evidence="7" type="ORF">IW245_006249</name>
</gene>